<dbReference type="Pfam" id="PF00561">
    <property type="entry name" value="Abhydrolase_1"/>
    <property type="match status" value="1"/>
</dbReference>
<dbReference type="GO" id="GO:0009234">
    <property type="term" value="P:menaquinone biosynthetic process"/>
    <property type="evidence" value="ECO:0007669"/>
    <property type="project" value="UniProtKB-UniRule"/>
</dbReference>
<comment type="pathway">
    <text evidence="3">Quinol/quinone metabolism; menaquinone biosynthesis.</text>
</comment>
<feature type="domain" description="AB hydrolase-1" evidence="4">
    <location>
        <begin position="20"/>
        <end position="253"/>
    </location>
</feature>
<comment type="function">
    <text evidence="3">Catalyzes a proton abstraction reaction that results in 2,5-elimination of pyruvate from 2-succinyl-5-enolpyruvyl-6-hydroxy-3-cyclohexene-1-carboxylate (SEPHCHC) and the formation of 2-succinyl-6-hydroxy-2,4-cyclohexadiene-1-carboxylate (SHCHC).</text>
</comment>
<dbReference type="GO" id="GO:0070205">
    <property type="term" value="F:2-succinyl-6-hydroxy-2,4-cyclohexadiene-1-carboxylate synthase activity"/>
    <property type="evidence" value="ECO:0007669"/>
    <property type="project" value="UniProtKB-UniRule"/>
</dbReference>
<protein>
    <recommendedName>
        <fullName evidence="3">Putative 2-succinyl-6-hydroxy-2,4-cyclohexadiene-1-carboxylate synthase</fullName>
        <shortName evidence="3">SHCHC synthase</shortName>
        <ecNumber evidence="3">4.2.99.20</ecNumber>
    </recommendedName>
</protein>
<dbReference type="RefSeq" id="WP_137019607.1">
    <property type="nucleotide sequence ID" value="NZ_SZNS01000058.1"/>
</dbReference>
<sequence length="283" mass="31968">MNIVSKDVNYAVEITGNGDPLVLLHGFTGNRDTWKFLIPLLSDRYTLIMVDIIGHGMSASPADHRRYEIERVAEDIKYILDVLHFPKAHVLGYSMGGRLGLGFACLYPEYVDTLILESASPGLLTEGEREIRRGNDRKLAERILANGMEAFVDQWENIPLFESQKRLSAKTRSAIREQRLANDPAGLSNSLLGMGTGIQASYWEQLQTLDFPVLLVTGELDRKFCRIADSMKKKLKRAEWKIINDAGHAIHVEVGEKFGKIISEFLKRNRRRNYGDDSMGNNT</sequence>
<evidence type="ECO:0000313" key="5">
    <source>
        <dbReference type="EMBL" id="TKH14582.1"/>
    </source>
</evidence>
<keyword evidence="2 3" id="KW-0456">Lyase</keyword>
<dbReference type="EC" id="4.2.99.20" evidence="3"/>
<proteinExistence type="inferred from homology"/>
<evidence type="ECO:0000256" key="3">
    <source>
        <dbReference type="HAMAP-Rule" id="MF_01660"/>
    </source>
</evidence>
<evidence type="ECO:0000313" key="6">
    <source>
        <dbReference type="Proteomes" id="UP000309170"/>
    </source>
</evidence>
<evidence type="ECO:0000259" key="4">
    <source>
        <dbReference type="Pfam" id="PF00561"/>
    </source>
</evidence>
<reference evidence="5 6" key="1">
    <citation type="journal article" date="2019" name="Environ. Microbiol.">
        <title>An active ?-lactamase is a part of an orchestrated cell wall stress resistance network of Bacillus subtilis and related rhizosphere species.</title>
        <authorList>
            <person name="Bucher T."/>
            <person name="Keren-Paz A."/>
            <person name="Hausser J."/>
            <person name="Olender T."/>
            <person name="Cytryn E."/>
            <person name="Kolodkin-Gal I."/>
        </authorList>
    </citation>
    <scope>NUCLEOTIDE SEQUENCE [LARGE SCALE GENOMIC DNA]</scope>
    <source>
        <strain evidence="5 6">I4</strain>
    </source>
</reference>
<dbReference type="AlphaFoldDB" id="A0A9X9ETW3"/>
<dbReference type="PRINTS" id="PR00111">
    <property type="entry name" value="ABHYDROLASE"/>
</dbReference>
<dbReference type="SUPFAM" id="SSF53474">
    <property type="entry name" value="alpha/beta-Hydrolases"/>
    <property type="match status" value="1"/>
</dbReference>
<dbReference type="InterPro" id="IPR022485">
    <property type="entry name" value="SHCHC_synthase_MenH"/>
</dbReference>
<comment type="similarity">
    <text evidence="3">Belongs to the AB hydrolase superfamily. MenH family.</text>
</comment>
<dbReference type="EMBL" id="SZNT01000047">
    <property type="protein sequence ID" value="TKH14582.1"/>
    <property type="molecule type" value="Genomic_DNA"/>
</dbReference>
<name>A0A9X9ETW3_9BACI</name>
<dbReference type="InterPro" id="IPR029058">
    <property type="entry name" value="AB_hydrolase_fold"/>
</dbReference>
<dbReference type="Gene3D" id="3.40.50.1820">
    <property type="entry name" value="alpha/beta hydrolase"/>
    <property type="match status" value="1"/>
</dbReference>
<dbReference type="NCBIfam" id="TIGR03695">
    <property type="entry name" value="menH_SHCHC"/>
    <property type="match status" value="1"/>
</dbReference>
<organism evidence="5 6">
    <name type="scientific">Peribacillus simplex</name>
    <dbReference type="NCBI Taxonomy" id="1478"/>
    <lineage>
        <taxon>Bacteria</taxon>
        <taxon>Bacillati</taxon>
        <taxon>Bacillota</taxon>
        <taxon>Bacilli</taxon>
        <taxon>Bacillales</taxon>
        <taxon>Bacillaceae</taxon>
        <taxon>Peribacillus</taxon>
    </lineage>
</organism>
<dbReference type="Proteomes" id="UP000309170">
    <property type="component" value="Unassembled WGS sequence"/>
</dbReference>
<comment type="pathway">
    <text evidence="3">Quinol/quinone metabolism; 1,4-dihydroxy-2-naphthoate biosynthesis; 1,4-dihydroxy-2-naphthoate from chorismate: step 3/7.</text>
</comment>
<evidence type="ECO:0000256" key="1">
    <source>
        <dbReference type="ARBA" id="ARBA00022428"/>
    </source>
</evidence>
<comment type="subunit">
    <text evidence="3">Monomer.</text>
</comment>
<gene>
    <name evidence="3 5" type="primary">menH</name>
    <name evidence="5" type="ORF">FC678_04390</name>
</gene>
<accession>A0A9X9ETW3</accession>
<dbReference type="HAMAP" id="MF_01660">
    <property type="entry name" value="MenH"/>
    <property type="match status" value="1"/>
</dbReference>
<dbReference type="PANTHER" id="PTHR42916:SF1">
    <property type="entry name" value="PROTEIN PHYLLO, CHLOROPLASTIC"/>
    <property type="match status" value="1"/>
</dbReference>
<dbReference type="InterPro" id="IPR000073">
    <property type="entry name" value="AB_hydrolase_1"/>
</dbReference>
<comment type="caution">
    <text evidence="5">The sequence shown here is derived from an EMBL/GenBank/DDBJ whole genome shotgun (WGS) entry which is preliminary data.</text>
</comment>
<comment type="catalytic activity">
    <reaction evidence="3">
        <text>5-enolpyruvoyl-6-hydroxy-2-succinyl-cyclohex-3-ene-1-carboxylate = (1R,6R)-6-hydroxy-2-succinyl-cyclohexa-2,4-diene-1-carboxylate + pyruvate</text>
        <dbReference type="Rhea" id="RHEA:25597"/>
        <dbReference type="ChEBI" id="CHEBI:15361"/>
        <dbReference type="ChEBI" id="CHEBI:58689"/>
        <dbReference type="ChEBI" id="CHEBI:58818"/>
        <dbReference type="EC" id="4.2.99.20"/>
    </reaction>
</comment>
<dbReference type="PANTHER" id="PTHR42916">
    <property type="entry name" value="2-SUCCINYL-5-ENOLPYRUVYL-6-HYDROXY-3-CYCLOHEXENE-1-CARBOXYLATE SYNTHASE"/>
    <property type="match status" value="1"/>
</dbReference>
<keyword evidence="1 3" id="KW-0474">Menaquinone biosynthesis</keyword>
<evidence type="ECO:0000256" key="2">
    <source>
        <dbReference type="ARBA" id="ARBA00023239"/>
    </source>
</evidence>
<dbReference type="OrthoDB" id="9808398at2"/>